<dbReference type="STRING" id="45068.Llon_0228"/>
<dbReference type="AlphaFoldDB" id="A0A0W0VTE0"/>
<evidence type="ECO:0000256" key="2">
    <source>
        <dbReference type="ARBA" id="ARBA00022517"/>
    </source>
</evidence>
<name>A0A0W0VTE0_9GAMM</name>
<comment type="domain">
    <text evidence="5">The PRC barrel domain binds ribosomal protein uS19.</text>
</comment>
<dbReference type="Pfam" id="PF24986">
    <property type="entry name" value="PRC_RimM"/>
    <property type="match status" value="1"/>
</dbReference>
<proteinExistence type="inferred from homology"/>
<dbReference type="SUPFAM" id="SSF50447">
    <property type="entry name" value="Translation proteins"/>
    <property type="match status" value="1"/>
</dbReference>
<keyword evidence="2 5" id="KW-0690">Ribosome biogenesis</keyword>
<evidence type="ECO:0000256" key="5">
    <source>
        <dbReference type="HAMAP-Rule" id="MF_00014"/>
    </source>
</evidence>
<evidence type="ECO:0000256" key="4">
    <source>
        <dbReference type="ARBA" id="ARBA00023186"/>
    </source>
</evidence>
<keyword evidence="4 5" id="KW-0143">Chaperone</keyword>
<dbReference type="Gene3D" id="2.30.30.240">
    <property type="entry name" value="PRC-barrel domain"/>
    <property type="match status" value="1"/>
</dbReference>
<dbReference type="InterPro" id="IPR011961">
    <property type="entry name" value="RimM"/>
</dbReference>
<dbReference type="Pfam" id="PF01782">
    <property type="entry name" value="RimM"/>
    <property type="match status" value="1"/>
</dbReference>
<dbReference type="NCBIfam" id="TIGR02273">
    <property type="entry name" value="16S_RimM"/>
    <property type="match status" value="1"/>
</dbReference>
<evidence type="ECO:0000313" key="8">
    <source>
        <dbReference type="EMBL" id="KTD23343.1"/>
    </source>
</evidence>
<gene>
    <name evidence="5 8" type="primary">rimM</name>
    <name evidence="8" type="ORF">Llon_0228</name>
</gene>
<comment type="subcellular location">
    <subcellularLocation>
        <location evidence="5">Cytoplasm</location>
    </subcellularLocation>
</comment>
<organism evidence="8 9">
    <name type="scientific">Legionella londiniensis</name>
    <dbReference type="NCBI Taxonomy" id="45068"/>
    <lineage>
        <taxon>Bacteria</taxon>
        <taxon>Pseudomonadati</taxon>
        <taxon>Pseudomonadota</taxon>
        <taxon>Gammaproteobacteria</taxon>
        <taxon>Legionellales</taxon>
        <taxon>Legionellaceae</taxon>
        <taxon>Legionella</taxon>
    </lineage>
</organism>
<dbReference type="InterPro" id="IPR036976">
    <property type="entry name" value="RimM_N_sf"/>
</dbReference>
<dbReference type="GO" id="GO:0005840">
    <property type="term" value="C:ribosome"/>
    <property type="evidence" value="ECO:0007669"/>
    <property type="project" value="InterPro"/>
</dbReference>
<evidence type="ECO:0000313" key="9">
    <source>
        <dbReference type="Proteomes" id="UP000054997"/>
    </source>
</evidence>
<evidence type="ECO:0000259" key="7">
    <source>
        <dbReference type="Pfam" id="PF24986"/>
    </source>
</evidence>
<evidence type="ECO:0000259" key="6">
    <source>
        <dbReference type="Pfam" id="PF01782"/>
    </source>
</evidence>
<evidence type="ECO:0000256" key="3">
    <source>
        <dbReference type="ARBA" id="ARBA00022552"/>
    </source>
</evidence>
<dbReference type="PANTHER" id="PTHR33692">
    <property type="entry name" value="RIBOSOME MATURATION FACTOR RIMM"/>
    <property type="match status" value="1"/>
</dbReference>
<keyword evidence="3 5" id="KW-0698">rRNA processing</keyword>
<comment type="subunit">
    <text evidence="5">Binds ribosomal protein uS19.</text>
</comment>
<keyword evidence="1 5" id="KW-0963">Cytoplasm</keyword>
<keyword evidence="9" id="KW-1185">Reference proteome</keyword>
<evidence type="ECO:0000256" key="1">
    <source>
        <dbReference type="ARBA" id="ARBA00022490"/>
    </source>
</evidence>
<dbReference type="Proteomes" id="UP000054997">
    <property type="component" value="Unassembled WGS sequence"/>
</dbReference>
<dbReference type="InterPro" id="IPR002676">
    <property type="entry name" value="RimM_N"/>
</dbReference>
<feature type="domain" description="Ribosome maturation factor RimM PRC barrel" evidence="7">
    <location>
        <begin position="109"/>
        <end position="174"/>
    </location>
</feature>
<dbReference type="GO" id="GO:0006364">
    <property type="term" value="P:rRNA processing"/>
    <property type="evidence" value="ECO:0007669"/>
    <property type="project" value="UniProtKB-UniRule"/>
</dbReference>
<dbReference type="EMBL" id="LNYK01000001">
    <property type="protein sequence ID" value="KTD23343.1"/>
    <property type="molecule type" value="Genomic_DNA"/>
</dbReference>
<sequence>MPTQRKVKQQPDEWVIVGRFGRPRGIKGFVKVISFTEPRENILQYEPWYARIDKQWRPLNIKQVSIEHKFIFAQIEGFPEREQAANLTNIDIAIKQEQLPDLEPGEYYWHQLIGMTVVNLQNIVLGTVAEMIATGANDVLVVTGEKRYLIPFVPEKYVIRIDNKSAQVVVDWDVDF</sequence>
<comment type="function">
    <text evidence="5">An accessory protein needed during the final step in the assembly of 30S ribosomal subunit, possibly for assembly of the head region. Essential for efficient processing of 16S rRNA. May be needed both before and after RbfA during the maturation of 16S rRNA. It has affinity for free ribosomal 30S subunits but not for 70S ribosomes.</text>
</comment>
<dbReference type="GO" id="GO:0042274">
    <property type="term" value="P:ribosomal small subunit biogenesis"/>
    <property type="evidence" value="ECO:0007669"/>
    <property type="project" value="UniProtKB-UniRule"/>
</dbReference>
<dbReference type="SUPFAM" id="SSF50346">
    <property type="entry name" value="PRC-barrel domain"/>
    <property type="match status" value="1"/>
</dbReference>
<comment type="similarity">
    <text evidence="5">Belongs to the RimM family.</text>
</comment>
<protein>
    <recommendedName>
        <fullName evidence="5">Ribosome maturation factor RimM</fullName>
    </recommendedName>
</protein>
<dbReference type="InterPro" id="IPR009000">
    <property type="entry name" value="Transl_B-barrel_sf"/>
</dbReference>
<dbReference type="HAMAP" id="MF_00014">
    <property type="entry name" value="Ribosome_mat_RimM"/>
    <property type="match status" value="1"/>
</dbReference>
<dbReference type="PATRIC" id="fig|45068.5.peg.239"/>
<accession>A0A0W0VTE0</accession>
<feature type="domain" description="RimM N-terminal" evidence="6">
    <location>
        <begin position="17"/>
        <end position="97"/>
    </location>
</feature>
<dbReference type="PANTHER" id="PTHR33692:SF1">
    <property type="entry name" value="RIBOSOME MATURATION FACTOR RIMM"/>
    <property type="match status" value="1"/>
</dbReference>
<comment type="caution">
    <text evidence="8">The sequence shown here is derived from an EMBL/GenBank/DDBJ whole genome shotgun (WGS) entry which is preliminary data.</text>
</comment>
<dbReference type="GO" id="GO:0005737">
    <property type="term" value="C:cytoplasm"/>
    <property type="evidence" value="ECO:0007669"/>
    <property type="project" value="UniProtKB-SubCell"/>
</dbReference>
<dbReference type="Gene3D" id="2.40.30.60">
    <property type="entry name" value="RimM"/>
    <property type="match status" value="1"/>
</dbReference>
<dbReference type="InterPro" id="IPR011033">
    <property type="entry name" value="PRC_barrel-like_sf"/>
</dbReference>
<dbReference type="GO" id="GO:0043022">
    <property type="term" value="F:ribosome binding"/>
    <property type="evidence" value="ECO:0007669"/>
    <property type="project" value="InterPro"/>
</dbReference>
<reference evidence="8 9" key="1">
    <citation type="submission" date="2015-11" db="EMBL/GenBank/DDBJ databases">
        <title>Genomic analysis of 38 Legionella species identifies large and diverse effector repertoires.</title>
        <authorList>
            <person name="Burstein D."/>
            <person name="Amaro F."/>
            <person name="Zusman T."/>
            <person name="Lifshitz Z."/>
            <person name="Cohen O."/>
            <person name="Gilbert J.A."/>
            <person name="Pupko T."/>
            <person name="Shuman H.A."/>
            <person name="Segal G."/>
        </authorList>
    </citation>
    <scope>NUCLEOTIDE SEQUENCE [LARGE SCALE GENOMIC DNA]</scope>
    <source>
        <strain evidence="8 9">ATCC 49505</strain>
    </source>
</reference>
<dbReference type="InterPro" id="IPR056792">
    <property type="entry name" value="PRC_RimM"/>
</dbReference>